<keyword evidence="2" id="KW-0812">Transmembrane</keyword>
<feature type="chain" id="PRO_5045794299" evidence="3">
    <location>
        <begin position="21"/>
        <end position="421"/>
    </location>
</feature>
<reference evidence="5 6" key="1">
    <citation type="submission" date="2020-08" db="EMBL/GenBank/DDBJ databases">
        <title>Genomic Encyclopedia of Archaeal and Bacterial Type Strains, Phase II (KMG-II): from individual species to whole genera.</title>
        <authorList>
            <person name="Goeker M."/>
        </authorList>
    </citation>
    <scope>NUCLEOTIDE SEQUENCE [LARGE SCALE GENOMIC DNA]</scope>
    <source>
        <strain evidence="5 6">DSM 43850</strain>
    </source>
</reference>
<evidence type="ECO:0000313" key="6">
    <source>
        <dbReference type="Proteomes" id="UP000517916"/>
    </source>
</evidence>
<gene>
    <name evidence="5" type="ORF">BC739_008612</name>
</gene>
<dbReference type="RefSeq" id="WP_025361214.1">
    <property type="nucleotide sequence ID" value="NZ_BAAABQ010000009.1"/>
</dbReference>
<accession>A0ABR6BWS4</accession>
<feature type="signal peptide" evidence="3">
    <location>
        <begin position="1"/>
        <end position="20"/>
    </location>
</feature>
<dbReference type="Gene3D" id="3.40.710.10">
    <property type="entry name" value="DD-peptidase/beta-lactamase superfamily"/>
    <property type="match status" value="1"/>
</dbReference>
<dbReference type="PANTHER" id="PTHR21581">
    <property type="entry name" value="D-ALANYL-D-ALANINE CARBOXYPEPTIDASE"/>
    <property type="match status" value="1"/>
</dbReference>
<protein>
    <submittedName>
        <fullName evidence="5">D-alanyl-D-alanine carboxypeptidase (Penicillin-binding protein 5/6)</fullName>
        <ecNumber evidence="5">3.4.16.4</ecNumber>
    </submittedName>
</protein>
<dbReference type="Pfam" id="PF00768">
    <property type="entry name" value="Peptidase_S11"/>
    <property type="match status" value="1"/>
</dbReference>
<sequence length="421" mass="42899">MSTLVPAAVLAPVNASVAIAAPAPTTTTSSGGTGSSLCPNKQSPPAAEDDSENPSPDSAPPTPLPVPSDPVGGEQLGNCGFVLPADATAKAPPSDVNAASWVLADLDTGQVLAAKGPHARQRPAALVKVLLAMVVLGELKPDTQVLATAEDVQAARGGATVGIVPGARYTADQLVRAMLLKPGADVPNALARALGGVPKTVQKMDALAKQMGALDTRVATPSGLDGPGMSTSAYDLALIYRHAMQLPAFAEAQTAKTVLLGGVSVRNPDPLLTSYTGATAATTSNTTNAHWTNLSAATRGGHRLVSVMLRAEVDQGQPYRQAGKLLDYGFSLKDANVHPVGQLVDQAPPQPQPSESATKTSAAGETASREEAEGSGPMYAAFGNVGMPLTAVAGVFLLAALAMYLRKKRAKAARAARTRMS</sequence>
<keyword evidence="3" id="KW-0732">Signal</keyword>
<dbReference type="InterPro" id="IPR012338">
    <property type="entry name" value="Beta-lactam/transpept-like"/>
</dbReference>
<keyword evidence="5" id="KW-0378">Hydrolase</keyword>
<feature type="region of interest" description="Disordered" evidence="1">
    <location>
        <begin position="342"/>
        <end position="373"/>
    </location>
</feature>
<dbReference type="GO" id="GO:0009002">
    <property type="term" value="F:serine-type D-Ala-D-Ala carboxypeptidase activity"/>
    <property type="evidence" value="ECO:0007669"/>
    <property type="project" value="UniProtKB-EC"/>
</dbReference>
<proteinExistence type="predicted"/>
<feature type="compositionally biased region" description="Pro residues" evidence="1">
    <location>
        <begin position="57"/>
        <end position="68"/>
    </location>
</feature>
<dbReference type="Proteomes" id="UP000517916">
    <property type="component" value="Unassembled WGS sequence"/>
</dbReference>
<keyword evidence="5" id="KW-0645">Protease</keyword>
<dbReference type="InterPro" id="IPR001967">
    <property type="entry name" value="Peptidase_S11_N"/>
</dbReference>
<dbReference type="PANTHER" id="PTHR21581:SF33">
    <property type="entry name" value="D-ALANYL-D-ALANINE CARBOXYPEPTIDASE DACB"/>
    <property type="match status" value="1"/>
</dbReference>
<organism evidence="5 6">
    <name type="scientific">Kutzneria viridogrisea</name>
    <dbReference type="NCBI Taxonomy" id="47990"/>
    <lineage>
        <taxon>Bacteria</taxon>
        <taxon>Bacillati</taxon>
        <taxon>Actinomycetota</taxon>
        <taxon>Actinomycetes</taxon>
        <taxon>Pseudonocardiales</taxon>
        <taxon>Pseudonocardiaceae</taxon>
        <taxon>Kutzneria</taxon>
    </lineage>
</organism>
<evidence type="ECO:0000259" key="4">
    <source>
        <dbReference type="Pfam" id="PF00768"/>
    </source>
</evidence>
<comment type="caution">
    <text evidence="5">The sequence shown here is derived from an EMBL/GenBank/DDBJ whole genome shotgun (WGS) entry which is preliminary data.</text>
</comment>
<evidence type="ECO:0000256" key="2">
    <source>
        <dbReference type="SAM" id="Phobius"/>
    </source>
</evidence>
<evidence type="ECO:0000256" key="1">
    <source>
        <dbReference type="SAM" id="MobiDB-lite"/>
    </source>
</evidence>
<feature type="domain" description="Peptidase S11 D-alanyl-D-alanine carboxypeptidase A N-terminal" evidence="4">
    <location>
        <begin position="89"/>
        <end position="311"/>
    </location>
</feature>
<dbReference type="SUPFAM" id="SSF56601">
    <property type="entry name" value="beta-lactamase/transpeptidase-like"/>
    <property type="match status" value="1"/>
</dbReference>
<keyword evidence="2" id="KW-0472">Membrane</keyword>
<keyword evidence="6" id="KW-1185">Reference proteome</keyword>
<keyword evidence="2" id="KW-1133">Transmembrane helix</keyword>
<dbReference type="EMBL" id="JACJID010000009">
    <property type="protein sequence ID" value="MBA8931360.1"/>
    <property type="molecule type" value="Genomic_DNA"/>
</dbReference>
<feature type="compositionally biased region" description="Low complexity" evidence="1">
    <location>
        <begin position="15"/>
        <end position="30"/>
    </location>
</feature>
<keyword evidence="5" id="KW-0121">Carboxypeptidase</keyword>
<feature type="compositionally biased region" description="Polar residues" evidence="1">
    <location>
        <begin position="354"/>
        <end position="363"/>
    </location>
</feature>
<dbReference type="EC" id="3.4.16.4" evidence="5"/>
<name>A0ABR6BWS4_9PSEU</name>
<feature type="region of interest" description="Disordered" evidence="1">
    <location>
        <begin position="15"/>
        <end position="79"/>
    </location>
</feature>
<evidence type="ECO:0000313" key="5">
    <source>
        <dbReference type="EMBL" id="MBA8931360.1"/>
    </source>
</evidence>
<feature type="transmembrane region" description="Helical" evidence="2">
    <location>
        <begin position="385"/>
        <end position="405"/>
    </location>
</feature>
<evidence type="ECO:0000256" key="3">
    <source>
        <dbReference type="SAM" id="SignalP"/>
    </source>
</evidence>